<feature type="region of interest" description="Disordered" evidence="1">
    <location>
        <begin position="65"/>
        <end position="103"/>
    </location>
</feature>
<evidence type="ECO:0000313" key="2">
    <source>
        <dbReference type="EMBL" id="MDB9540725.1"/>
    </source>
</evidence>
<reference evidence="2 3" key="1">
    <citation type="submission" date="2023-01" db="EMBL/GenBank/DDBJ databases">
        <title>Genomes from the Australian National Cyanobacteria Reference Collection.</title>
        <authorList>
            <person name="Willis A."/>
            <person name="Lee E.M.F."/>
        </authorList>
    </citation>
    <scope>NUCLEOTIDE SEQUENCE [LARGE SCALE GENOMIC DNA]</scope>
    <source>
        <strain evidence="2 3">CS-1033</strain>
    </source>
</reference>
<protein>
    <recommendedName>
        <fullName evidence="4">Oxysterol-binding protein</fullName>
    </recommendedName>
</protein>
<name>A0ABT5AWK4_9CYAN</name>
<dbReference type="Proteomes" id="UP001212499">
    <property type="component" value="Unassembled WGS sequence"/>
</dbReference>
<feature type="compositionally biased region" description="Basic and acidic residues" evidence="1">
    <location>
        <begin position="65"/>
        <end position="89"/>
    </location>
</feature>
<evidence type="ECO:0000313" key="3">
    <source>
        <dbReference type="Proteomes" id="UP001212499"/>
    </source>
</evidence>
<dbReference type="PANTHER" id="PTHR33352">
    <property type="entry name" value="SLR1095 PROTEIN"/>
    <property type="match status" value="1"/>
</dbReference>
<gene>
    <name evidence="2" type="ORF">PN457_13855</name>
</gene>
<sequence length="103" mass="12182">ENGQYELKQPDENGRHWVESMGLFLGTWRGEKGGRSGYWLRWWDQEGNVLPWAVEKIEQERQRAETEAQKAQQERQRAEAERQAKEKLRAYLQSQGIDPDNLP</sequence>
<dbReference type="EMBL" id="JAQMUH010000154">
    <property type="protein sequence ID" value="MDB9540725.1"/>
    <property type="molecule type" value="Genomic_DNA"/>
</dbReference>
<accession>A0ABT5AWK4</accession>
<proteinExistence type="predicted"/>
<evidence type="ECO:0000256" key="1">
    <source>
        <dbReference type="SAM" id="MobiDB-lite"/>
    </source>
</evidence>
<organism evidence="2 3">
    <name type="scientific">Anabaenopsis arnoldii</name>
    <dbReference type="NCBI Taxonomy" id="2152938"/>
    <lineage>
        <taxon>Bacteria</taxon>
        <taxon>Bacillati</taxon>
        <taxon>Cyanobacteriota</taxon>
        <taxon>Cyanophyceae</taxon>
        <taxon>Nostocales</taxon>
        <taxon>Nodulariaceae</taxon>
        <taxon>Anabaenopsis</taxon>
    </lineage>
</organism>
<feature type="non-terminal residue" evidence="2">
    <location>
        <position position="1"/>
    </location>
</feature>
<keyword evidence="3" id="KW-1185">Reference proteome</keyword>
<evidence type="ECO:0008006" key="4">
    <source>
        <dbReference type="Google" id="ProtNLM"/>
    </source>
</evidence>
<dbReference type="PANTHER" id="PTHR33352:SF3">
    <property type="entry name" value="SLR1612 PROTEIN"/>
    <property type="match status" value="1"/>
</dbReference>
<comment type="caution">
    <text evidence="2">The sequence shown here is derived from an EMBL/GenBank/DDBJ whole genome shotgun (WGS) entry which is preliminary data.</text>
</comment>